<name>A0AAV2GZZ6_LYMST</name>
<comment type="catalytic activity">
    <reaction evidence="1">
        <text>[protein]-peptidylproline (omega=180) = [protein]-peptidylproline (omega=0)</text>
        <dbReference type="Rhea" id="RHEA:16237"/>
        <dbReference type="Rhea" id="RHEA-COMP:10747"/>
        <dbReference type="Rhea" id="RHEA-COMP:10748"/>
        <dbReference type="ChEBI" id="CHEBI:83833"/>
        <dbReference type="ChEBI" id="CHEBI:83834"/>
        <dbReference type="EC" id="5.2.1.8"/>
    </reaction>
</comment>
<dbReference type="InterPro" id="IPR029000">
    <property type="entry name" value="Cyclophilin-like_dom_sf"/>
</dbReference>
<keyword evidence="2" id="KW-0812">Transmembrane</keyword>
<feature type="non-terminal residue" evidence="4">
    <location>
        <position position="239"/>
    </location>
</feature>
<keyword evidence="1" id="KW-0697">Rotamase</keyword>
<evidence type="ECO:0000256" key="2">
    <source>
        <dbReference type="SAM" id="Phobius"/>
    </source>
</evidence>
<dbReference type="GO" id="GO:0016018">
    <property type="term" value="F:cyclosporin A binding"/>
    <property type="evidence" value="ECO:0007669"/>
    <property type="project" value="TreeGrafter"/>
</dbReference>
<dbReference type="PROSITE" id="PS50072">
    <property type="entry name" value="CSA_PPIASE_2"/>
    <property type="match status" value="1"/>
</dbReference>
<comment type="function">
    <text evidence="1">PPIases accelerate the folding of proteins. It catalyzes the cis-trans isomerization of proline imidic peptide bonds in oligopeptides.</text>
</comment>
<dbReference type="EC" id="5.2.1.8" evidence="1"/>
<accession>A0AAV2GZZ6</accession>
<dbReference type="EMBL" id="CAXITT010000002">
    <property type="protein sequence ID" value="CAL1526117.1"/>
    <property type="molecule type" value="Genomic_DNA"/>
</dbReference>
<organism evidence="4 5">
    <name type="scientific">Lymnaea stagnalis</name>
    <name type="common">Great pond snail</name>
    <name type="synonym">Helix stagnalis</name>
    <dbReference type="NCBI Taxonomy" id="6523"/>
    <lineage>
        <taxon>Eukaryota</taxon>
        <taxon>Metazoa</taxon>
        <taxon>Spiralia</taxon>
        <taxon>Lophotrochozoa</taxon>
        <taxon>Mollusca</taxon>
        <taxon>Gastropoda</taxon>
        <taxon>Heterobranchia</taxon>
        <taxon>Euthyneura</taxon>
        <taxon>Panpulmonata</taxon>
        <taxon>Hygrophila</taxon>
        <taxon>Lymnaeoidea</taxon>
        <taxon>Lymnaeidae</taxon>
        <taxon>Lymnaea</taxon>
    </lineage>
</organism>
<dbReference type="InterPro" id="IPR002130">
    <property type="entry name" value="Cyclophilin-type_PPIase_dom"/>
</dbReference>
<keyword evidence="2" id="KW-1133">Transmembrane helix</keyword>
<keyword evidence="5" id="KW-1185">Reference proteome</keyword>
<dbReference type="GO" id="GO:0005737">
    <property type="term" value="C:cytoplasm"/>
    <property type="evidence" value="ECO:0007669"/>
    <property type="project" value="TreeGrafter"/>
</dbReference>
<dbReference type="GO" id="GO:0006457">
    <property type="term" value="P:protein folding"/>
    <property type="evidence" value="ECO:0007669"/>
    <property type="project" value="TreeGrafter"/>
</dbReference>
<keyword evidence="1" id="KW-0413">Isomerase</keyword>
<gene>
    <name evidence="4" type="ORF">GSLYS_00000294001</name>
</gene>
<comment type="similarity">
    <text evidence="1">Belongs to the cyclophilin-type PPIase family.</text>
</comment>
<dbReference type="GO" id="GO:0003755">
    <property type="term" value="F:peptidyl-prolyl cis-trans isomerase activity"/>
    <property type="evidence" value="ECO:0007669"/>
    <property type="project" value="UniProtKB-UniRule"/>
</dbReference>
<feature type="domain" description="PPIase cyclophilin-type" evidence="3">
    <location>
        <begin position="112"/>
        <end position="239"/>
    </location>
</feature>
<keyword evidence="2" id="KW-0472">Membrane</keyword>
<reference evidence="4 5" key="1">
    <citation type="submission" date="2024-04" db="EMBL/GenBank/DDBJ databases">
        <authorList>
            <consortium name="Genoscope - CEA"/>
            <person name="William W."/>
        </authorList>
    </citation>
    <scope>NUCLEOTIDE SEQUENCE [LARGE SCALE GENOMIC DNA]</scope>
</reference>
<dbReference type="PANTHER" id="PTHR11071">
    <property type="entry name" value="PEPTIDYL-PROLYL CIS-TRANS ISOMERASE"/>
    <property type="match status" value="1"/>
</dbReference>
<proteinExistence type="inferred from homology"/>
<dbReference type="Proteomes" id="UP001497497">
    <property type="component" value="Unassembled WGS sequence"/>
</dbReference>
<dbReference type="PRINTS" id="PR00153">
    <property type="entry name" value="CSAPPISMRASE"/>
</dbReference>
<protein>
    <recommendedName>
        <fullName evidence="1">Peptidyl-prolyl cis-trans isomerase</fullName>
        <shortName evidence="1">PPIase</shortName>
        <ecNumber evidence="1">5.2.1.8</ecNumber>
    </recommendedName>
</protein>
<dbReference type="Gene3D" id="2.40.100.10">
    <property type="entry name" value="Cyclophilin-like"/>
    <property type="match status" value="1"/>
</dbReference>
<dbReference type="AlphaFoldDB" id="A0AAV2GZZ6"/>
<evidence type="ECO:0000313" key="4">
    <source>
        <dbReference type="EMBL" id="CAL1526117.1"/>
    </source>
</evidence>
<dbReference type="SUPFAM" id="SSF50891">
    <property type="entry name" value="Cyclophilin-like"/>
    <property type="match status" value="1"/>
</dbReference>
<dbReference type="Pfam" id="PF00160">
    <property type="entry name" value="Pro_isomerase"/>
    <property type="match status" value="1"/>
</dbReference>
<dbReference type="PANTHER" id="PTHR11071:SF547">
    <property type="entry name" value="PEPTIDYL-PROLYL CIS-TRANS ISOMERASE"/>
    <property type="match status" value="1"/>
</dbReference>
<evidence type="ECO:0000256" key="1">
    <source>
        <dbReference type="RuleBase" id="RU363019"/>
    </source>
</evidence>
<feature type="non-terminal residue" evidence="4">
    <location>
        <position position="1"/>
    </location>
</feature>
<sequence length="239" mass="26232">HLVAPGGTAPVGQDRSLVSWRRPRFKYSNCSRHSFSLKPSAPYPSCVRDALVCATIFTLVHTQKNAMFILLITALATLLAFGSCNKNYTITSEVVFDIEVKNYNGNGDDISGKVVVGLFGETAPVASLNFKTLCEGYKRPNQAKISYRNTYCHRVVKDMLIQCGDVFGLDGRGSTSIYGEYFNDENFVISHTSGGLVSMANKGRDTNGSQFFFTLGSSRFFDKKHVAFGKVVKGFVSIS</sequence>
<comment type="caution">
    <text evidence="4">The sequence shown here is derived from an EMBL/GenBank/DDBJ whole genome shotgun (WGS) entry which is preliminary data.</text>
</comment>
<feature type="transmembrane region" description="Helical" evidence="2">
    <location>
        <begin position="66"/>
        <end position="83"/>
    </location>
</feature>
<evidence type="ECO:0000313" key="5">
    <source>
        <dbReference type="Proteomes" id="UP001497497"/>
    </source>
</evidence>
<evidence type="ECO:0000259" key="3">
    <source>
        <dbReference type="PROSITE" id="PS50072"/>
    </source>
</evidence>